<evidence type="ECO:0000256" key="1">
    <source>
        <dbReference type="SAM" id="SignalP"/>
    </source>
</evidence>
<evidence type="ECO:0000313" key="3">
    <source>
        <dbReference type="Proteomes" id="UP000612712"/>
    </source>
</evidence>
<dbReference type="EMBL" id="JACHWT010000002">
    <property type="protein sequence ID" value="MBB3115333.1"/>
    <property type="molecule type" value="Genomic_DNA"/>
</dbReference>
<feature type="signal peptide" evidence="1">
    <location>
        <begin position="1"/>
        <end position="29"/>
    </location>
</feature>
<keyword evidence="1" id="KW-0732">Signal</keyword>
<dbReference type="RefSeq" id="WP_010265826.1">
    <property type="nucleotide sequence ID" value="NZ_AENJ01000061.1"/>
</dbReference>
<protein>
    <submittedName>
        <fullName evidence="2">Uncharacterized protein</fullName>
    </submittedName>
</protein>
<gene>
    <name evidence="2" type="ORF">FHU32_000537</name>
</gene>
<accession>A0A8I0CM65</accession>
<organism evidence="2 3">
    <name type="scientific">Corynebacterium bovis DSM 20582 = CIP 54.80</name>
    <dbReference type="NCBI Taxonomy" id="927655"/>
    <lineage>
        <taxon>Bacteria</taxon>
        <taxon>Bacillati</taxon>
        <taxon>Actinomycetota</taxon>
        <taxon>Actinomycetes</taxon>
        <taxon>Mycobacteriales</taxon>
        <taxon>Corynebacteriaceae</taxon>
        <taxon>Corynebacterium</taxon>
    </lineage>
</organism>
<proteinExistence type="predicted"/>
<sequence length="148" mass="16101">MRHPLTRRATAVALAVITTAGLAAPAASAVTIPTTPADGLEPHASYVWTEEDPAASTTRVISPYPVTRLRVRNGADHTTVTWQQRPDGQWTSLYHSPILGADIYPDWEDPAALTGFIPAQLRRDGLRNALPAPVRDSIPPLVWNLIPR</sequence>
<dbReference type="AlphaFoldDB" id="A0A8I0CM65"/>
<comment type="caution">
    <text evidence="2">The sequence shown here is derived from an EMBL/GenBank/DDBJ whole genome shotgun (WGS) entry which is preliminary data.</text>
</comment>
<evidence type="ECO:0000313" key="2">
    <source>
        <dbReference type="EMBL" id="MBB3115333.1"/>
    </source>
</evidence>
<feature type="chain" id="PRO_5034602303" evidence="1">
    <location>
        <begin position="30"/>
        <end position="148"/>
    </location>
</feature>
<reference evidence="2" key="1">
    <citation type="submission" date="2020-08" db="EMBL/GenBank/DDBJ databases">
        <title>Sequencing the genomes of 1000 actinobacteria strains.</title>
        <authorList>
            <person name="Klenk H.-P."/>
        </authorList>
    </citation>
    <scope>NUCLEOTIDE SEQUENCE</scope>
    <source>
        <strain evidence="2">DSM 20582</strain>
    </source>
</reference>
<dbReference type="Proteomes" id="UP000612712">
    <property type="component" value="Unassembled WGS sequence"/>
</dbReference>
<name>A0A8I0CM65_9CORY</name>